<dbReference type="RefSeq" id="WP_090590556.1">
    <property type="nucleotide sequence ID" value="NZ_CP104302.1"/>
</dbReference>
<keyword evidence="1" id="KW-0732">Signal</keyword>
<organism evidence="2 3">
    <name type="scientific">Mycolicibacterium brumae</name>
    <dbReference type="NCBI Taxonomy" id="85968"/>
    <lineage>
        <taxon>Bacteria</taxon>
        <taxon>Bacillati</taxon>
        <taxon>Actinomycetota</taxon>
        <taxon>Actinomycetes</taxon>
        <taxon>Mycobacteriales</taxon>
        <taxon>Mycobacteriaceae</taxon>
        <taxon>Mycolicibacterium</taxon>
    </lineage>
</organism>
<protein>
    <recommendedName>
        <fullName evidence="4">CAP domain-containing protein</fullName>
    </recommendedName>
</protein>
<reference evidence="2 3" key="1">
    <citation type="journal article" date="2017" name="Infect. Genet. Evol.">
        <title>The new phylogeny of the genus Mycobacterium: The old and the news.</title>
        <authorList>
            <person name="Tortoli E."/>
            <person name="Fedrizzi T."/>
            <person name="Meehan C.J."/>
            <person name="Trovato A."/>
            <person name="Grottola A."/>
            <person name="Giacobazzi E."/>
            <person name="Serpini G.F."/>
            <person name="Tagliazucchi S."/>
            <person name="Fabio A."/>
            <person name="Bettua C."/>
            <person name="Bertorelli R."/>
            <person name="Frascaro F."/>
            <person name="De Sanctis V."/>
            <person name="Pecorari M."/>
            <person name="Jousson O."/>
            <person name="Segata N."/>
            <person name="Cirillo D.M."/>
        </authorList>
    </citation>
    <scope>NUCLEOTIDE SEQUENCE [LARGE SCALE GENOMIC DNA]</scope>
    <source>
        <strain evidence="2 3">CIP1034565</strain>
    </source>
</reference>
<dbReference type="AlphaFoldDB" id="A0A2G5PCZ8"/>
<keyword evidence="3" id="KW-1185">Reference proteome</keyword>
<proteinExistence type="predicted"/>
<evidence type="ECO:0000256" key="1">
    <source>
        <dbReference type="SAM" id="SignalP"/>
    </source>
</evidence>
<feature type="chain" id="PRO_5013801407" description="CAP domain-containing protein" evidence="1">
    <location>
        <begin position="26"/>
        <end position="153"/>
    </location>
</feature>
<dbReference type="Proteomes" id="UP000230551">
    <property type="component" value="Unassembled WGS sequence"/>
</dbReference>
<dbReference type="EMBL" id="PDCN02000007">
    <property type="protein sequence ID" value="PIB75960.1"/>
    <property type="molecule type" value="Genomic_DNA"/>
</dbReference>
<dbReference type="OrthoDB" id="4632260at2"/>
<gene>
    <name evidence="2" type="ORF">CQY22_007935</name>
</gene>
<name>A0A2G5PCZ8_9MYCO</name>
<evidence type="ECO:0000313" key="2">
    <source>
        <dbReference type="EMBL" id="PIB75960.1"/>
    </source>
</evidence>
<accession>A0A2G5PCZ8</accession>
<comment type="caution">
    <text evidence="2">The sequence shown here is derived from an EMBL/GenBank/DDBJ whole genome shotgun (WGS) entry which is preliminary data.</text>
</comment>
<feature type="signal peptide" evidence="1">
    <location>
        <begin position="1"/>
        <end position="25"/>
    </location>
</feature>
<sequence>MLNRTTTALAVMLGAATLALAPAAAADATDDLRGAVASKRGNCPALQQDPVLDGLAEIANRETQDYAQKIARFQPMDDPMPALQKLGYPAAKAKLLSGYSGPERDDAMSRAIHGATLFGWDTIPDCSYNRYGAHAMTNPVTGNATTVIVLAGD</sequence>
<evidence type="ECO:0008006" key="4">
    <source>
        <dbReference type="Google" id="ProtNLM"/>
    </source>
</evidence>
<evidence type="ECO:0000313" key="3">
    <source>
        <dbReference type="Proteomes" id="UP000230551"/>
    </source>
</evidence>